<proteinExistence type="predicted"/>
<organism evidence="1">
    <name type="scientific">Siphoviridae sp. ctnpt50</name>
    <dbReference type="NCBI Taxonomy" id="2827941"/>
    <lineage>
        <taxon>Viruses</taxon>
        <taxon>Duplodnaviria</taxon>
        <taxon>Heunggongvirae</taxon>
        <taxon>Uroviricota</taxon>
        <taxon>Caudoviricetes</taxon>
    </lineage>
</organism>
<reference evidence="1" key="1">
    <citation type="journal article" date="2021" name="Proc. Natl. Acad. Sci. U.S.A.">
        <title>A Catalog of Tens of Thousands of Viruses from Human Metagenomes Reveals Hidden Associations with Chronic Diseases.</title>
        <authorList>
            <person name="Tisza M.J."/>
            <person name="Buck C.B."/>
        </authorList>
    </citation>
    <scope>NUCLEOTIDE SEQUENCE</scope>
    <source>
        <strain evidence="1">Ctnpt50</strain>
    </source>
</reference>
<dbReference type="EMBL" id="BK032577">
    <property type="protein sequence ID" value="DAF48959.1"/>
    <property type="molecule type" value="Genomic_DNA"/>
</dbReference>
<evidence type="ECO:0000313" key="1">
    <source>
        <dbReference type="EMBL" id="DAF48959.1"/>
    </source>
</evidence>
<name>A0A8S5SE34_9CAUD</name>
<sequence>MTLFSIKNIEIEVVEHIKSISAYNHNYYKIKPSCGDYYDFYDNDIVYIESYDDEAIQSVYFGKFIDGKFVPAFMVTYDEGWDI</sequence>
<accession>A0A8S5SE34</accession>
<protein>
    <submittedName>
        <fullName evidence="1">Uncharacterized protein</fullName>
    </submittedName>
</protein>